<evidence type="ECO:0000256" key="6">
    <source>
        <dbReference type="PIRNR" id="PIRNR001123"/>
    </source>
</evidence>
<gene>
    <name evidence="9" type="ORF">SI859A1_02764</name>
</gene>
<dbReference type="AlphaFoldDB" id="Q1YGR1"/>
<keyword evidence="10" id="KW-1185">Reference proteome</keyword>
<evidence type="ECO:0000313" key="9">
    <source>
        <dbReference type="EMBL" id="EAS49164.1"/>
    </source>
</evidence>
<dbReference type="InterPro" id="IPR051464">
    <property type="entry name" value="Peptidase_M42_aminopept"/>
</dbReference>
<dbReference type="Pfam" id="PF05343">
    <property type="entry name" value="Peptidase_M42"/>
    <property type="match status" value="1"/>
</dbReference>
<dbReference type="SUPFAM" id="SSF53187">
    <property type="entry name" value="Zn-dependent exopeptidases"/>
    <property type="match status" value="1"/>
</dbReference>
<dbReference type="OrthoDB" id="9772053at2"/>
<keyword evidence="5" id="KW-0378">Hydrolase</keyword>
<protein>
    <submittedName>
        <fullName evidence="9">Putative glutamyl aminopeptidase, M42 family</fullName>
    </submittedName>
</protein>
<comment type="similarity">
    <text evidence="1 6">Belongs to the peptidase M42 family.</text>
</comment>
<reference evidence="9 10" key="1">
    <citation type="journal article" date="2008" name="Appl. Environ. Microbiol.">
        <title>Genomic insights into Mn(II) oxidation by the marine alphaproteobacterium Aurantimonas sp. strain SI85-9A1.</title>
        <authorList>
            <person name="Dick G.J."/>
            <person name="Podell S."/>
            <person name="Johnson H.A."/>
            <person name="Rivera-Espinoza Y."/>
            <person name="Bernier-Latmani R."/>
            <person name="McCarthy J.K."/>
            <person name="Torpey J.W."/>
            <person name="Clement B.G."/>
            <person name="Gaasterland T."/>
            <person name="Tebo B.M."/>
        </authorList>
    </citation>
    <scope>NUCLEOTIDE SEQUENCE [LARGE SCALE GENOMIC DNA]</scope>
    <source>
        <strain evidence="9 10">SI85-9A1</strain>
    </source>
</reference>
<dbReference type="HOGENOM" id="CLU_047249_0_1_5"/>
<dbReference type="InterPro" id="IPR023367">
    <property type="entry name" value="Peptidase_M42_dom2"/>
</dbReference>
<dbReference type="PIRSF" id="PIRSF001123">
    <property type="entry name" value="PepA_GA"/>
    <property type="match status" value="1"/>
</dbReference>
<dbReference type="GO" id="GO:0006508">
    <property type="term" value="P:proteolysis"/>
    <property type="evidence" value="ECO:0007669"/>
    <property type="project" value="UniProtKB-KW"/>
</dbReference>
<evidence type="ECO:0000256" key="8">
    <source>
        <dbReference type="PIRSR" id="PIRSR001123-2"/>
    </source>
</evidence>
<keyword evidence="4 8" id="KW-0479">Metal-binding</keyword>
<dbReference type="PANTHER" id="PTHR32481:SF0">
    <property type="entry name" value="AMINOPEPTIDASE YPDE-RELATED"/>
    <property type="match status" value="1"/>
</dbReference>
<accession>Q1YGR1</accession>
<dbReference type="GO" id="GO:0004177">
    <property type="term" value="F:aminopeptidase activity"/>
    <property type="evidence" value="ECO:0007669"/>
    <property type="project" value="UniProtKB-UniRule"/>
</dbReference>
<dbReference type="SUPFAM" id="SSF101821">
    <property type="entry name" value="Aminopeptidase/glucanase lid domain"/>
    <property type="match status" value="1"/>
</dbReference>
<evidence type="ECO:0000256" key="5">
    <source>
        <dbReference type="ARBA" id="ARBA00022801"/>
    </source>
</evidence>
<dbReference type="Proteomes" id="UP000000321">
    <property type="component" value="Unassembled WGS sequence"/>
</dbReference>
<evidence type="ECO:0000256" key="4">
    <source>
        <dbReference type="ARBA" id="ARBA00022723"/>
    </source>
</evidence>
<evidence type="ECO:0000256" key="1">
    <source>
        <dbReference type="ARBA" id="ARBA00006272"/>
    </source>
</evidence>
<evidence type="ECO:0000313" key="10">
    <source>
        <dbReference type="Proteomes" id="UP000000321"/>
    </source>
</evidence>
<keyword evidence="2 9" id="KW-0031">Aminopeptidase</keyword>
<dbReference type="RefSeq" id="WP_009210584.1">
    <property type="nucleotide sequence ID" value="NZ_BBWP01000007.1"/>
</dbReference>
<dbReference type="GO" id="GO:0046872">
    <property type="term" value="F:metal ion binding"/>
    <property type="evidence" value="ECO:0007669"/>
    <property type="project" value="UniProtKB-UniRule"/>
</dbReference>
<dbReference type="BioCyc" id="AURANTIMONAS:SI859A1_02764-MONOMER"/>
<feature type="binding site" evidence="8">
    <location>
        <position position="238"/>
    </location>
    <ligand>
        <name>Zn(2+)</name>
        <dbReference type="ChEBI" id="CHEBI:29105"/>
        <label>1</label>
    </ligand>
</feature>
<feature type="binding site" evidence="8">
    <location>
        <position position="69"/>
    </location>
    <ligand>
        <name>Zn(2+)</name>
        <dbReference type="ChEBI" id="CHEBI:29105"/>
        <label>1</label>
    </ligand>
</feature>
<feature type="binding site" evidence="8">
    <location>
        <position position="216"/>
    </location>
    <ligand>
        <name>Zn(2+)</name>
        <dbReference type="ChEBI" id="CHEBI:29105"/>
        <label>2</label>
    </ligand>
</feature>
<dbReference type="EMBL" id="AAPJ01000005">
    <property type="protein sequence ID" value="EAS49164.1"/>
    <property type="molecule type" value="Genomic_DNA"/>
</dbReference>
<proteinExistence type="inferred from homology"/>
<organism evidence="9 10">
    <name type="scientific">Aurantimonas manganoxydans (strain ATCC BAA-1229 / DSM 21871 / SI85-9A1)</name>
    <dbReference type="NCBI Taxonomy" id="287752"/>
    <lineage>
        <taxon>Bacteria</taxon>
        <taxon>Pseudomonadati</taxon>
        <taxon>Pseudomonadota</taxon>
        <taxon>Alphaproteobacteria</taxon>
        <taxon>Hyphomicrobiales</taxon>
        <taxon>Aurantimonadaceae</taxon>
        <taxon>Aurantimonas</taxon>
    </lineage>
</organism>
<dbReference type="Gene3D" id="3.40.630.10">
    <property type="entry name" value="Zn peptidases"/>
    <property type="match status" value="1"/>
</dbReference>
<keyword evidence="3" id="KW-0645">Protease</keyword>
<evidence type="ECO:0000256" key="2">
    <source>
        <dbReference type="ARBA" id="ARBA00022438"/>
    </source>
</evidence>
<name>Q1YGR1_AURMS</name>
<dbReference type="PANTHER" id="PTHR32481">
    <property type="entry name" value="AMINOPEPTIDASE"/>
    <property type="match status" value="1"/>
</dbReference>
<feature type="binding site" evidence="8">
    <location>
        <position position="183"/>
    </location>
    <ligand>
        <name>Zn(2+)</name>
        <dbReference type="ChEBI" id="CHEBI:29105"/>
        <label>1</label>
    </ligand>
</feature>
<feature type="binding site" evidence="8">
    <location>
        <position position="332"/>
    </location>
    <ligand>
        <name>Zn(2+)</name>
        <dbReference type="ChEBI" id="CHEBI:29105"/>
        <label>2</label>
    </ligand>
</feature>
<feature type="binding site" evidence="8">
    <location>
        <position position="183"/>
    </location>
    <ligand>
        <name>Zn(2+)</name>
        <dbReference type="ChEBI" id="CHEBI:29105"/>
        <label>2</label>
    </ligand>
</feature>
<feature type="active site" description="Proton acceptor" evidence="7">
    <location>
        <position position="215"/>
    </location>
</feature>
<evidence type="ECO:0000256" key="3">
    <source>
        <dbReference type="ARBA" id="ARBA00022670"/>
    </source>
</evidence>
<comment type="caution">
    <text evidence="9">The sequence shown here is derived from an EMBL/GenBank/DDBJ whole genome shotgun (WGS) entry which is preliminary data.</text>
</comment>
<evidence type="ECO:0000256" key="7">
    <source>
        <dbReference type="PIRSR" id="PIRSR001123-1"/>
    </source>
</evidence>
<dbReference type="InterPro" id="IPR008007">
    <property type="entry name" value="Peptidase_M42"/>
</dbReference>
<dbReference type="Gene3D" id="2.40.30.40">
    <property type="entry name" value="Peptidase M42, domain 2"/>
    <property type="match status" value="1"/>
</dbReference>
<comment type="cofactor">
    <cofactor evidence="8">
        <name>a divalent metal cation</name>
        <dbReference type="ChEBI" id="CHEBI:60240"/>
    </cofactor>
    <text evidence="8">Binds 2 divalent metal cations per subunit.</text>
</comment>
<sequence length="369" mass="39623">MTDLKTRLRTILHDLMLVPGLSGHEDRVRRRTADALAEFGLTSRTDRLGNLISTIEGEAGAPSIMLFAHTDQLGFVTRKIEPSGLIRVERLGGVPEKALAAQAVRFCVGEGRDVSGIVANKSHHATPPEEKYKVTPYADLFIDVGADTADAVRALGIEIGTPVVYEPRVMHLNADRIAGTSVDDRAGCAVVVEAARLLKDISPRPTVHFVFAVLEEFNLRGAMVAAQALRPDIAIQLDLALTADTPDMTHRGEVRLGGGPAMSLYSFHGRGTLNGTIPHPALTALVASTAREDGIPLQRTAHVGALTDSSYVQLVGEGVACIDLCFPSRYTHTALEVCDLNDLVGLTELVVGAIRRIGVDFPLDRDVYT</sequence>